<feature type="region of interest" description="Disordered" evidence="1">
    <location>
        <begin position="51"/>
        <end position="97"/>
    </location>
</feature>
<feature type="region of interest" description="Disordered" evidence="1">
    <location>
        <begin position="918"/>
        <end position="1020"/>
    </location>
</feature>
<feature type="domain" description="C2H2-type" evidence="2">
    <location>
        <begin position="172"/>
        <end position="196"/>
    </location>
</feature>
<evidence type="ECO:0000313" key="3">
    <source>
        <dbReference type="EMBL" id="KAF2249108.1"/>
    </source>
</evidence>
<feature type="compositionally biased region" description="Basic and acidic residues" evidence="1">
    <location>
        <begin position="321"/>
        <end position="331"/>
    </location>
</feature>
<proteinExistence type="predicted"/>
<feature type="region of interest" description="Disordered" evidence="1">
    <location>
        <begin position="298"/>
        <end position="341"/>
    </location>
</feature>
<keyword evidence="4" id="KW-1185">Reference proteome</keyword>
<feature type="compositionally biased region" description="Basic and acidic residues" evidence="1">
    <location>
        <begin position="944"/>
        <end position="954"/>
    </location>
</feature>
<feature type="compositionally biased region" description="Polar residues" evidence="1">
    <location>
        <begin position="377"/>
        <end position="390"/>
    </location>
</feature>
<evidence type="ECO:0000259" key="2">
    <source>
        <dbReference type="SMART" id="SM00355"/>
    </source>
</evidence>
<dbReference type="Proteomes" id="UP000800094">
    <property type="component" value="Unassembled WGS sequence"/>
</dbReference>
<feature type="compositionally biased region" description="Low complexity" evidence="1">
    <location>
        <begin position="983"/>
        <end position="1007"/>
    </location>
</feature>
<feature type="domain" description="C2H2-type" evidence="2">
    <location>
        <begin position="243"/>
        <end position="275"/>
    </location>
</feature>
<evidence type="ECO:0000313" key="4">
    <source>
        <dbReference type="Proteomes" id="UP000800094"/>
    </source>
</evidence>
<dbReference type="AlphaFoldDB" id="A0A6A6IGE5"/>
<dbReference type="EMBL" id="ML987195">
    <property type="protein sequence ID" value="KAF2249108.1"/>
    <property type="molecule type" value="Genomic_DNA"/>
</dbReference>
<dbReference type="GeneID" id="54586641"/>
<dbReference type="InterPro" id="IPR013087">
    <property type="entry name" value="Znf_C2H2_type"/>
</dbReference>
<feature type="domain" description="C2H2-type" evidence="2">
    <location>
        <begin position="146"/>
        <end position="171"/>
    </location>
</feature>
<feature type="compositionally biased region" description="Polar residues" evidence="1">
    <location>
        <begin position="332"/>
        <end position="341"/>
    </location>
</feature>
<organism evidence="3 4">
    <name type="scientific">Trematosphaeria pertusa</name>
    <dbReference type="NCBI Taxonomy" id="390896"/>
    <lineage>
        <taxon>Eukaryota</taxon>
        <taxon>Fungi</taxon>
        <taxon>Dikarya</taxon>
        <taxon>Ascomycota</taxon>
        <taxon>Pezizomycotina</taxon>
        <taxon>Dothideomycetes</taxon>
        <taxon>Pleosporomycetidae</taxon>
        <taxon>Pleosporales</taxon>
        <taxon>Massarineae</taxon>
        <taxon>Trematosphaeriaceae</taxon>
        <taxon>Trematosphaeria</taxon>
    </lineage>
</organism>
<evidence type="ECO:0000256" key="1">
    <source>
        <dbReference type="SAM" id="MobiDB-lite"/>
    </source>
</evidence>
<dbReference type="SMART" id="SM00355">
    <property type="entry name" value="ZnF_C2H2"/>
    <property type="match status" value="4"/>
</dbReference>
<sequence>MDTDCPSSDPMYYGGASAWAYEAYDASIGISTAPFGSDPVILSDFDPSFETAWPTQDVEQGSSPSSVQSSLGRAPSSNTSYNEYDNVDPFPETSSPRSAVFDIRTQSPTSILSGLTQRGQNDAMYDLGGSIATLAAPRNITPTDPFRCPEGCQKKTFGRQYELNRHIIEQHRCPHEDCKDVRFSTSKEKREHEGRHSEGGLGYKCGTCLLNGVSPKSLSRGEKLKKHFKETHSTSNDFDFRDFQCMQESCCLSKAFGGIFFASQAELNEHQRLNHTNVPSLLELPKGVTEDISLMHSAPTADERSLSHAGKRPLNSTSGSEAKRWKSKETEVATNPSEAYQDTPSFVAPAAIAPISRSASLGHKDVLMQDRLTQIFGSNEGTTPKTGDPQSHSHVEETSNLSVVELQALIKQQKWKSLLLDLSSLSITPTFDCKQGAVKLRGTCTSQMEKGKKLLEDLINGLRSTANHSNVSGIATYPMRKAASQQVSVLPQPEIFALDPEENADLLSLWHEQLLPQFPTMVRDAMIEGSYSVTLVRQKVSDCLCPVIRFRSSGNQSDASRKLIRDRVQEVCVRYATPILQVQFTEGTLVRLVGGSTSVSVLDDPPIDQRFPHQRRPWGTPGMGASIGLSRCPHVSATLGGYISADDRIYMLTVDHFISECQCEITSHVRSPSISDIYSVRFHLGKKLQELDRRVVQSAPDEVPLDQVEELLFPTDIDEEVEQYRRVERELDDNETGFALGMVRVRCGDGQLPLRPSADPRLIGVHHRMDWSLSEITARHRKGKNIHRYGRTAEPRLEDLQNEVIRAAGAGTPCTTIEGVMGGESVYYVGTTSGLREGFINPARVQFSDEFGISEEWAMVVPNCERLRDCDFQGDSGAWLISNDNTLLGLLWGWDNGNLLFTPIHDVFADIKQKMNSQQIRLPDDSTPRSGRQGSLLCRRSFPKLREPSPERFRRTFPTEFSSPPRLLPPISMDEKRWRRRSSGASSTWSMTSTPSLLSSASSSADELSPRVGTPQDPVLLPIRTKARTLPSIGSGEEWVCVHPNGDLIEEKFSALELAEDVSDANLQPTAA</sequence>
<protein>
    <recommendedName>
        <fullName evidence="2">C2H2-type domain-containing protein</fullName>
    </recommendedName>
</protein>
<dbReference type="RefSeq" id="XP_033684112.1">
    <property type="nucleotide sequence ID" value="XM_033833311.1"/>
</dbReference>
<dbReference type="OrthoDB" id="5242988at2759"/>
<gene>
    <name evidence="3" type="ORF">BU26DRAFT_564783</name>
</gene>
<feature type="region of interest" description="Disordered" evidence="1">
    <location>
        <begin position="377"/>
        <end position="397"/>
    </location>
</feature>
<accession>A0A6A6IGE5</accession>
<name>A0A6A6IGE5_9PLEO</name>
<reference evidence="3" key="1">
    <citation type="journal article" date="2020" name="Stud. Mycol.">
        <title>101 Dothideomycetes genomes: a test case for predicting lifestyles and emergence of pathogens.</title>
        <authorList>
            <person name="Haridas S."/>
            <person name="Albert R."/>
            <person name="Binder M."/>
            <person name="Bloem J."/>
            <person name="Labutti K."/>
            <person name="Salamov A."/>
            <person name="Andreopoulos B."/>
            <person name="Baker S."/>
            <person name="Barry K."/>
            <person name="Bills G."/>
            <person name="Bluhm B."/>
            <person name="Cannon C."/>
            <person name="Castanera R."/>
            <person name="Culley D."/>
            <person name="Daum C."/>
            <person name="Ezra D."/>
            <person name="Gonzalez J."/>
            <person name="Henrissat B."/>
            <person name="Kuo A."/>
            <person name="Liang C."/>
            <person name="Lipzen A."/>
            <person name="Lutzoni F."/>
            <person name="Magnuson J."/>
            <person name="Mondo S."/>
            <person name="Nolan M."/>
            <person name="Ohm R."/>
            <person name="Pangilinan J."/>
            <person name="Park H.-J."/>
            <person name="Ramirez L."/>
            <person name="Alfaro M."/>
            <person name="Sun H."/>
            <person name="Tritt A."/>
            <person name="Yoshinaga Y."/>
            <person name="Zwiers L.-H."/>
            <person name="Turgeon B."/>
            <person name="Goodwin S."/>
            <person name="Spatafora J."/>
            <person name="Crous P."/>
            <person name="Grigoriev I."/>
        </authorList>
    </citation>
    <scope>NUCLEOTIDE SEQUENCE</scope>
    <source>
        <strain evidence="3">CBS 122368</strain>
    </source>
</reference>
<feature type="domain" description="C2H2-type" evidence="2">
    <location>
        <begin position="203"/>
        <end position="232"/>
    </location>
</feature>